<gene>
    <name evidence="4" type="ORF">OLEA9_A053796</name>
</gene>
<dbReference type="Gene3D" id="3.40.50.1000">
    <property type="entry name" value="HAD superfamily/HAD-like"/>
    <property type="match status" value="1"/>
</dbReference>
<evidence type="ECO:0000313" key="4">
    <source>
        <dbReference type="EMBL" id="CAA3022525.1"/>
    </source>
</evidence>
<dbReference type="Proteomes" id="UP000594638">
    <property type="component" value="Unassembled WGS sequence"/>
</dbReference>
<dbReference type="PANTHER" id="PTHR46193">
    <property type="entry name" value="6-PHOSPHOGLUCONATE PHOSPHATASE"/>
    <property type="match status" value="1"/>
</dbReference>
<dbReference type="InterPro" id="IPR036412">
    <property type="entry name" value="HAD-like_sf"/>
</dbReference>
<proteinExistence type="predicted"/>
<reference evidence="4 5" key="1">
    <citation type="submission" date="2019-12" db="EMBL/GenBank/DDBJ databases">
        <authorList>
            <person name="Alioto T."/>
            <person name="Alioto T."/>
            <person name="Gomez Garrido J."/>
        </authorList>
    </citation>
    <scope>NUCLEOTIDE SEQUENCE [LARGE SCALE GENOMIC DNA]</scope>
</reference>
<evidence type="ECO:0000256" key="2">
    <source>
        <dbReference type="ARBA" id="ARBA00022842"/>
    </source>
</evidence>
<evidence type="ECO:0000313" key="5">
    <source>
        <dbReference type="Proteomes" id="UP000594638"/>
    </source>
</evidence>
<keyword evidence="5" id="KW-1185">Reference proteome</keyword>
<evidence type="ECO:0000256" key="1">
    <source>
        <dbReference type="ARBA" id="ARBA00022723"/>
    </source>
</evidence>
<dbReference type="GO" id="GO:0046872">
    <property type="term" value="F:metal ion binding"/>
    <property type="evidence" value="ECO:0007669"/>
    <property type="project" value="UniProtKB-KW"/>
</dbReference>
<dbReference type="AlphaFoldDB" id="A0A8S0UXI4"/>
<dbReference type="PANTHER" id="PTHR46193:SF18">
    <property type="entry name" value="HEXITOL PHOSPHATASE B"/>
    <property type="match status" value="1"/>
</dbReference>
<dbReference type="InterPro" id="IPR051600">
    <property type="entry name" value="Beta-PGM-like"/>
</dbReference>
<keyword evidence="1" id="KW-0479">Metal-binding</keyword>
<accession>A0A8S0UXI4</accession>
<dbReference type="GO" id="GO:0003824">
    <property type="term" value="F:catalytic activity"/>
    <property type="evidence" value="ECO:0007669"/>
    <property type="project" value="UniProtKB-ARBA"/>
</dbReference>
<keyword evidence="2" id="KW-0460">Magnesium</keyword>
<protein>
    <submittedName>
        <fullName evidence="4">Uncharacterized protein</fullName>
    </submittedName>
</protein>
<dbReference type="OrthoDB" id="40579at2759"/>
<comment type="caution">
    <text evidence="4">The sequence shown here is derived from an EMBL/GenBank/DDBJ whole genome shotgun (WGS) entry which is preliminary data.</text>
</comment>
<sequence>MAVPPIHCQERDFALLASEQLKPIAGLDELCNWIEDRGLKRAAITNAPRPNVELMIPQLGLADFFEIVIIGSESVGLAVRNPEKLLSEAVATFVIKDFTDSKLWTALEDLEKKTEAMEVTA</sequence>
<dbReference type="EMBL" id="CACTIH010009071">
    <property type="protein sequence ID" value="CAA3022525.1"/>
    <property type="molecule type" value="Genomic_DNA"/>
</dbReference>
<dbReference type="Gramene" id="OE9A053796T1">
    <property type="protein sequence ID" value="OE9A053796C1"/>
    <property type="gene ID" value="OE9A053796"/>
</dbReference>
<dbReference type="InterPro" id="IPR023214">
    <property type="entry name" value="HAD_sf"/>
</dbReference>
<evidence type="ECO:0000256" key="3">
    <source>
        <dbReference type="ARBA" id="ARBA00023277"/>
    </source>
</evidence>
<dbReference type="Pfam" id="PF00702">
    <property type="entry name" value="Hydrolase"/>
    <property type="match status" value="1"/>
</dbReference>
<keyword evidence="3" id="KW-0119">Carbohydrate metabolism</keyword>
<dbReference type="SUPFAM" id="SSF56784">
    <property type="entry name" value="HAD-like"/>
    <property type="match status" value="1"/>
</dbReference>
<name>A0A8S0UXI4_OLEEU</name>
<organism evidence="4 5">
    <name type="scientific">Olea europaea subsp. europaea</name>
    <dbReference type="NCBI Taxonomy" id="158383"/>
    <lineage>
        <taxon>Eukaryota</taxon>
        <taxon>Viridiplantae</taxon>
        <taxon>Streptophyta</taxon>
        <taxon>Embryophyta</taxon>
        <taxon>Tracheophyta</taxon>
        <taxon>Spermatophyta</taxon>
        <taxon>Magnoliopsida</taxon>
        <taxon>eudicotyledons</taxon>
        <taxon>Gunneridae</taxon>
        <taxon>Pentapetalae</taxon>
        <taxon>asterids</taxon>
        <taxon>lamiids</taxon>
        <taxon>Lamiales</taxon>
        <taxon>Oleaceae</taxon>
        <taxon>Oleeae</taxon>
        <taxon>Olea</taxon>
    </lineage>
</organism>